<keyword evidence="2" id="KW-1185">Reference proteome</keyword>
<comment type="caution">
    <text evidence="1">The sequence shown here is derived from an EMBL/GenBank/DDBJ whole genome shotgun (WGS) entry which is preliminary data.</text>
</comment>
<gene>
    <name evidence="1" type="ORF">CBYS24578_00001100</name>
</gene>
<dbReference type="Proteomes" id="UP000754883">
    <property type="component" value="Unassembled WGS sequence"/>
</dbReference>
<dbReference type="OrthoDB" id="5427059at2759"/>
<sequence length="441" mass="50641">MAEATSFSPLLTIPLELKHEILTQCPDPFTLRSLALSCKTFYSVFSADQDRIATVVVSGFIHPSLQRAASVAVAASKLPAKFRDLETIKRFDKEHLIQQQGSLTGTWSMADSLSLARLHDHVTYLANAIFHELVGRLPSPQAGGSVAGEPNDCQPSATELYRLQAAIYVFHMVCNVFKRHPGYWFTKGENTKAIDFWRACYLKLAQHEIEQQVCLFEYFMVLVAKCFNEIVQHDVNWGHLEVDLITSMSSMYGEHIITSGLDTLRLLAEAGNYQDIHKVLHRGETQWDGPLHTLFSDAFSRMAQTRSRGGPHEGFDPNLGPFYQDPDHGPAQAFESVRPQDVSTWDDRYRYIRNYRHRGYVFWDETRLQKHGFFDAGWETVKTLEPEAGYLDWQIPKASMSTETLEMSRKRRDEIWRKGGRGWWSFDDESKVVYLPPKYRY</sequence>
<protein>
    <recommendedName>
        <fullName evidence="3">F-box domain-containing protein</fullName>
    </recommendedName>
</protein>
<proteinExistence type="predicted"/>
<evidence type="ECO:0008006" key="3">
    <source>
        <dbReference type="Google" id="ProtNLM"/>
    </source>
</evidence>
<reference evidence="1" key="1">
    <citation type="submission" date="2021-10" db="EMBL/GenBank/DDBJ databases">
        <authorList>
            <person name="Piombo E."/>
        </authorList>
    </citation>
    <scope>NUCLEOTIDE SEQUENCE</scope>
</reference>
<name>A0A9N9U0C0_9HYPO</name>
<accession>A0A9N9U0C0</accession>
<evidence type="ECO:0000313" key="1">
    <source>
        <dbReference type="EMBL" id="CAG9972544.1"/>
    </source>
</evidence>
<evidence type="ECO:0000313" key="2">
    <source>
        <dbReference type="Proteomes" id="UP000754883"/>
    </source>
</evidence>
<dbReference type="EMBL" id="CABFNO020001240">
    <property type="protein sequence ID" value="CAG9972544.1"/>
    <property type="molecule type" value="Genomic_DNA"/>
</dbReference>
<organism evidence="1 2">
    <name type="scientific">Clonostachys byssicola</name>
    <dbReference type="NCBI Taxonomy" id="160290"/>
    <lineage>
        <taxon>Eukaryota</taxon>
        <taxon>Fungi</taxon>
        <taxon>Dikarya</taxon>
        <taxon>Ascomycota</taxon>
        <taxon>Pezizomycotina</taxon>
        <taxon>Sordariomycetes</taxon>
        <taxon>Hypocreomycetidae</taxon>
        <taxon>Hypocreales</taxon>
        <taxon>Bionectriaceae</taxon>
        <taxon>Clonostachys</taxon>
    </lineage>
</organism>
<dbReference type="AlphaFoldDB" id="A0A9N9U0C0"/>